<accession>A0ACB6G0C5</accession>
<evidence type="ECO:0000313" key="2">
    <source>
        <dbReference type="Proteomes" id="UP000293547"/>
    </source>
</evidence>
<dbReference type="EMBL" id="PDWZ02000001">
    <property type="protein sequence ID" value="KAB2110180.1"/>
    <property type="molecule type" value="Genomic_DNA"/>
</dbReference>
<reference evidence="1 2" key="1">
    <citation type="journal article" date="2019" name="bioRxiv">
        <title>Genomics, evolutionary history and diagnostics of the Alternaria alternata species group including apple and Asian pear pathotypes.</title>
        <authorList>
            <person name="Armitage A.D."/>
            <person name="Cockerton H.M."/>
            <person name="Sreenivasaprasad S."/>
            <person name="Woodhall J.W."/>
            <person name="Lane C.R."/>
            <person name="Harrison R.J."/>
            <person name="Clarkson J.P."/>
        </authorList>
    </citation>
    <scope>NUCLEOTIDE SEQUENCE [LARGE SCALE GENOMIC DNA]</scope>
    <source>
        <strain evidence="1 2">FERA 650</strain>
    </source>
</reference>
<gene>
    <name evidence="1" type="ORF">AG0111_0g984</name>
</gene>
<sequence length="31" mass="3392">MKLADLAAAPGPTQPQEIFFVNHQTIPQRGD</sequence>
<dbReference type="Proteomes" id="UP000293547">
    <property type="component" value="Unassembled WGS sequence"/>
</dbReference>
<protein>
    <submittedName>
        <fullName evidence="1">Uncharacterized protein</fullName>
    </submittedName>
</protein>
<comment type="caution">
    <text evidence="1">The sequence shown here is derived from an EMBL/GenBank/DDBJ whole genome shotgun (WGS) entry which is preliminary data.</text>
</comment>
<evidence type="ECO:0000313" key="1">
    <source>
        <dbReference type="EMBL" id="KAB2110180.1"/>
    </source>
</evidence>
<organism evidence="1 2">
    <name type="scientific">Alternaria gaisen</name>
    <dbReference type="NCBI Taxonomy" id="167740"/>
    <lineage>
        <taxon>Eukaryota</taxon>
        <taxon>Fungi</taxon>
        <taxon>Dikarya</taxon>
        <taxon>Ascomycota</taxon>
        <taxon>Pezizomycotina</taxon>
        <taxon>Dothideomycetes</taxon>
        <taxon>Pleosporomycetidae</taxon>
        <taxon>Pleosporales</taxon>
        <taxon>Pleosporineae</taxon>
        <taxon>Pleosporaceae</taxon>
        <taxon>Alternaria</taxon>
        <taxon>Alternaria sect. Alternaria</taxon>
    </lineage>
</organism>
<name>A0ACB6G0C5_9PLEO</name>
<keyword evidence="2" id="KW-1185">Reference proteome</keyword>
<proteinExistence type="predicted"/>